<dbReference type="Proteomes" id="UP000799539">
    <property type="component" value="Unassembled WGS sequence"/>
</dbReference>
<dbReference type="EMBL" id="ML992694">
    <property type="protein sequence ID" value="KAF2208340.1"/>
    <property type="molecule type" value="Genomic_DNA"/>
</dbReference>
<name>A0A6A6F539_9PEZI</name>
<accession>A0A6A6F539</accession>
<protein>
    <submittedName>
        <fullName evidence="2">Uncharacterized protein</fullName>
    </submittedName>
</protein>
<sequence length="323" mass="34828">MCKAFILGQVRPPVRPSVGSVQSALLQQQQQQQQERAVTSTACCEADGTSSQAGSGFPVILRSQRCSSALLAHVRSEAEWTTRFRDEGGRRYCTQYSGSKANTSRSDGSQMLSRWCLLAALAGASFVRHRTEVRVQEEEEEEEQQQQQQRSFWISSHHGKLHVFCRDTAAATTTTTHDGGSSEGGFGDDIHDETRRPQESDRDRDREDRTGQDWTGLDWTGLDESSGRDALLLASSLPVAHHHHQSAASACASGASQLATSHHRPDVLCTPPNAAPRAWGGCAAGTTVSPIIVQLRQTGYGGGGGELCGRPLPGDACEGSRGE</sequence>
<evidence type="ECO:0000256" key="1">
    <source>
        <dbReference type="SAM" id="MobiDB-lite"/>
    </source>
</evidence>
<proteinExistence type="predicted"/>
<feature type="compositionally biased region" description="Basic and acidic residues" evidence="1">
    <location>
        <begin position="188"/>
        <end position="211"/>
    </location>
</feature>
<feature type="region of interest" description="Disordered" evidence="1">
    <location>
        <begin position="173"/>
        <end position="221"/>
    </location>
</feature>
<evidence type="ECO:0000313" key="2">
    <source>
        <dbReference type="EMBL" id="KAF2208340.1"/>
    </source>
</evidence>
<evidence type="ECO:0000313" key="3">
    <source>
        <dbReference type="Proteomes" id="UP000799539"/>
    </source>
</evidence>
<organism evidence="2 3">
    <name type="scientific">Cercospora zeae-maydis SCOH1-5</name>
    <dbReference type="NCBI Taxonomy" id="717836"/>
    <lineage>
        <taxon>Eukaryota</taxon>
        <taxon>Fungi</taxon>
        <taxon>Dikarya</taxon>
        <taxon>Ascomycota</taxon>
        <taxon>Pezizomycotina</taxon>
        <taxon>Dothideomycetes</taxon>
        <taxon>Dothideomycetidae</taxon>
        <taxon>Mycosphaerellales</taxon>
        <taxon>Mycosphaerellaceae</taxon>
        <taxon>Cercospora</taxon>
    </lineage>
</organism>
<keyword evidence="3" id="KW-1185">Reference proteome</keyword>
<gene>
    <name evidence="2" type="ORF">CERZMDRAFT_87730</name>
</gene>
<reference evidence="2" key="1">
    <citation type="journal article" date="2020" name="Stud. Mycol.">
        <title>101 Dothideomycetes genomes: a test case for predicting lifestyles and emergence of pathogens.</title>
        <authorList>
            <person name="Haridas S."/>
            <person name="Albert R."/>
            <person name="Binder M."/>
            <person name="Bloem J."/>
            <person name="Labutti K."/>
            <person name="Salamov A."/>
            <person name="Andreopoulos B."/>
            <person name="Baker S."/>
            <person name="Barry K."/>
            <person name="Bills G."/>
            <person name="Bluhm B."/>
            <person name="Cannon C."/>
            <person name="Castanera R."/>
            <person name="Culley D."/>
            <person name="Daum C."/>
            <person name="Ezra D."/>
            <person name="Gonzalez J."/>
            <person name="Henrissat B."/>
            <person name="Kuo A."/>
            <person name="Liang C."/>
            <person name="Lipzen A."/>
            <person name="Lutzoni F."/>
            <person name="Magnuson J."/>
            <person name="Mondo S."/>
            <person name="Nolan M."/>
            <person name="Ohm R."/>
            <person name="Pangilinan J."/>
            <person name="Park H.-J."/>
            <person name="Ramirez L."/>
            <person name="Alfaro M."/>
            <person name="Sun H."/>
            <person name="Tritt A."/>
            <person name="Yoshinaga Y."/>
            <person name="Zwiers L.-H."/>
            <person name="Turgeon B."/>
            <person name="Goodwin S."/>
            <person name="Spatafora J."/>
            <person name="Crous P."/>
            <person name="Grigoriev I."/>
        </authorList>
    </citation>
    <scope>NUCLEOTIDE SEQUENCE</scope>
    <source>
        <strain evidence="2">SCOH1-5</strain>
    </source>
</reference>
<dbReference type="AlphaFoldDB" id="A0A6A6F539"/>